<evidence type="ECO:0000313" key="8">
    <source>
        <dbReference type="EMBL" id="MDR7355253.1"/>
    </source>
</evidence>
<keyword evidence="6" id="KW-0378">Hydrolase</keyword>
<keyword evidence="5 6" id="KW-0411">Iron-sulfur</keyword>
<evidence type="ECO:0000256" key="3">
    <source>
        <dbReference type="ARBA" id="ARBA00022840"/>
    </source>
</evidence>
<feature type="domain" description="MIP18 family-like" evidence="7">
    <location>
        <begin position="6"/>
        <end position="77"/>
    </location>
</feature>
<dbReference type="PANTHER" id="PTHR42961:SF2">
    <property type="entry name" value="IRON-SULFUR PROTEIN NUBPL"/>
    <property type="match status" value="1"/>
</dbReference>
<dbReference type="InterPro" id="IPR033756">
    <property type="entry name" value="YlxH/NBP35"/>
</dbReference>
<comment type="similarity">
    <text evidence="6">Belongs to the Mrp/NBP35 ATP-binding proteins family.</text>
</comment>
<dbReference type="EMBL" id="JAVDYF010000001">
    <property type="protein sequence ID" value="MDR7355253.1"/>
    <property type="molecule type" value="Genomic_DNA"/>
</dbReference>
<evidence type="ECO:0000259" key="7">
    <source>
        <dbReference type="Pfam" id="PF01883"/>
    </source>
</evidence>
<dbReference type="Proteomes" id="UP001183619">
    <property type="component" value="Unassembled WGS sequence"/>
</dbReference>
<evidence type="ECO:0000256" key="1">
    <source>
        <dbReference type="ARBA" id="ARBA00022723"/>
    </source>
</evidence>
<reference evidence="8 9" key="1">
    <citation type="submission" date="2023-07" db="EMBL/GenBank/DDBJ databases">
        <title>Sequencing the genomes of 1000 actinobacteria strains.</title>
        <authorList>
            <person name="Klenk H.-P."/>
        </authorList>
    </citation>
    <scope>NUCLEOTIDE SEQUENCE [LARGE SCALE GENOMIC DNA]</scope>
    <source>
        <strain evidence="8 9">DSM 44508</strain>
    </source>
</reference>
<gene>
    <name evidence="8" type="ORF">J2S37_001791</name>
</gene>
<proteinExistence type="inferred from homology"/>
<keyword evidence="4 6" id="KW-0408">Iron</keyword>
<dbReference type="CDD" id="cd02037">
    <property type="entry name" value="Mrp_NBP35"/>
    <property type="match status" value="1"/>
</dbReference>
<keyword evidence="1 6" id="KW-0479">Metal-binding</keyword>
<dbReference type="Gene3D" id="3.30.300.130">
    <property type="entry name" value="Fe-S cluster assembly (FSCA)"/>
    <property type="match status" value="1"/>
</dbReference>
<feature type="binding site" evidence="6">
    <location>
        <begin position="120"/>
        <end position="127"/>
    </location>
    <ligand>
        <name>ATP</name>
        <dbReference type="ChEBI" id="CHEBI:30616"/>
    </ligand>
</feature>
<dbReference type="SUPFAM" id="SSF117916">
    <property type="entry name" value="Fe-S cluster assembly (FSCA) domain-like"/>
    <property type="match status" value="1"/>
</dbReference>
<accession>A0ABU2B9H5</accession>
<organism evidence="8 9">
    <name type="scientific">Corynebacterium felinum</name>
    <dbReference type="NCBI Taxonomy" id="131318"/>
    <lineage>
        <taxon>Bacteria</taxon>
        <taxon>Bacillati</taxon>
        <taxon>Actinomycetota</taxon>
        <taxon>Actinomycetes</taxon>
        <taxon>Mycobacteriales</taxon>
        <taxon>Corynebacteriaceae</taxon>
        <taxon>Corynebacterium</taxon>
    </lineage>
</organism>
<evidence type="ECO:0000313" key="9">
    <source>
        <dbReference type="Proteomes" id="UP001183619"/>
    </source>
</evidence>
<dbReference type="PANTHER" id="PTHR42961">
    <property type="entry name" value="IRON-SULFUR PROTEIN NUBPL"/>
    <property type="match status" value="1"/>
</dbReference>
<sequence length="376" mass="39197">MTTITEQAVRQALSRVEDPEIGKPLTELGMVKSIAITGNDVHAEIYLTIAGCPMKNTLVNNSKAAIEDIPGIGTVTVTTDVFSDEQRRELRQNLRGGVAEPVIPFSQPGSTTRVFAVSSGKGGVGKSSMTVNLAAAFAARGLKVGVLDADIYGHSIPGMLGCTERPHAIDDMIMPPTAHGVKLISIAQFVEGNAPVVWRGPMLHRAIQQFLGDVFWGDLDILLLDLPPGTGDIAISVAQLLPHAELLVVTTPQAAAAEVAERAGTISLQTHQKVAGVIENMGAMVLPDGSIMEVFGSGGGLAVAQRISTLTGTKLPLLGSIPLDPKLREGGDSGVPIVIGQPESPTAVAIAQVVDQLVTRRESLAGKSLGLGVTKK</sequence>
<dbReference type="HAMAP" id="MF_02040">
    <property type="entry name" value="Mrp_NBP35"/>
    <property type="match status" value="1"/>
</dbReference>
<dbReference type="InterPro" id="IPR027417">
    <property type="entry name" value="P-loop_NTPase"/>
</dbReference>
<dbReference type="InterPro" id="IPR034904">
    <property type="entry name" value="FSCA_dom_sf"/>
</dbReference>
<evidence type="ECO:0000256" key="5">
    <source>
        <dbReference type="ARBA" id="ARBA00023014"/>
    </source>
</evidence>
<dbReference type="SUPFAM" id="SSF52540">
    <property type="entry name" value="P-loop containing nucleoside triphosphate hydrolases"/>
    <property type="match status" value="1"/>
</dbReference>
<evidence type="ECO:0000256" key="4">
    <source>
        <dbReference type="ARBA" id="ARBA00023004"/>
    </source>
</evidence>
<keyword evidence="9" id="KW-1185">Reference proteome</keyword>
<comment type="caution">
    <text evidence="8">The sequence shown here is derived from an EMBL/GenBank/DDBJ whole genome shotgun (WGS) entry which is preliminary data.</text>
</comment>
<dbReference type="Gene3D" id="3.40.50.300">
    <property type="entry name" value="P-loop containing nucleotide triphosphate hydrolases"/>
    <property type="match status" value="1"/>
</dbReference>
<comment type="function">
    <text evidence="6">Binds and transfers iron-sulfur (Fe-S) clusters to target apoproteins. Can hydrolyze ATP.</text>
</comment>
<keyword evidence="3 6" id="KW-0067">ATP-binding</keyword>
<dbReference type="InterPro" id="IPR019591">
    <property type="entry name" value="Mrp/NBP35_ATP-bd"/>
</dbReference>
<evidence type="ECO:0000256" key="2">
    <source>
        <dbReference type="ARBA" id="ARBA00022741"/>
    </source>
</evidence>
<comment type="subunit">
    <text evidence="6">Homodimer.</text>
</comment>
<dbReference type="GO" id="GO:0005524">
    <property type="term" value="F:ATP binding"/>
    <property type="evidence" value="ECO:0007669"/>
    <property type="project" value="UniProtKB-KW"/>
</dbReference>
<dbReference type="Pfam" id="PF01883">
    <property type="entry name" value="FeS_assembly_P"/>
    <property type="match status" value="1"/>
</dbReference>
<dbReference type="Pfam" id="PF10609">
    <property type="entry name" value="ParA"/>
    <property type="match status" value="1"/>
</dbReference>
<protein>
    <recommendedName>
        <fullName evidence="6">Iron-sulfur cluster carrier protein</fullName>
    </recommendedName>
</protein>
<dbReference type="InterPro" id="IPR044304">
    <property type="entry name" value="NUBPL-like"/>
</dbReference>
<name>A0ABU2B9H5_9CORY</name>
<dbReference type="RefSeq" id="WP_277104795.1">
    <property type="nucleotide sequence ID" value="NZ_BAAAJS010000074.1"/>
</dbReference>
<dbReference type="InterPro" id="IPR002744">
    <property type="entry name" value="MIP18-like"/>
</dbReference>
<keyword evidence="2 6" id="KW-0547">Nucleotide-binding</keyword>
<evidence type="ECO:0000256" key="6">
    <source>
        <dbReference type="HAMAP-Rule" id="MF_02040"/>
    </source>
</evidence>